<dbReference type="PROSITE" id="PS00144">
    <property type="entry name" value="ASN_GLN_ASE_1"/>
    <property type="match status" value="1"/>
</dbReference>
<dbReference type="PIRSF" id="PIRSF001220">
    <property type="entry name" value="L-ASNase_gatD"/>
    <property type="match status" value="1"/>
</dbReference>
<dbReference type="KEGG" id="char:116225155"/>
<dbReference type="GO" id="GO:0004067">
    <property type="term" value="F:asparaginase activity"/>
    <property type="evidence" value="ECO:0007669"/>
    <property type="project" value="UniProtKB-UniRule"/>
</dbReference>
<accession>A0A8M1KS95</accession>
<dbReference type="PIRSF" id="PIRSF500176">
    <property type="entry name" value="L_ASNase"/>
    <property type="match status" value="1"/>
</dbReference>
<evidence type="ECO:0000313" key="8">
    <source>
        <dbReference type="RefSeq" id="XP_042566757.1"/>
    </source>
</evidence>
<evidence type="ECO:0000313" key="7">
    <source>
        <dbReference type="Proteomes" id="UP000515152"/>
    </source>
</evidence>
<dbReference type="InterPro" id="IPR037152">
    <property type="entry name" value="L-asparaginase_N_sf"/>
</dbReference>
<dbReference type="OrthoDB" id="542841at2759"/>
<dbReference type="PROSITE" id="PS00917">
    <property type="entry name" value="ASN_GLN_ASE_2"/>
    <property type="match status" value="1"/>
</dbReference>
<dbReference type="Pfam" id="PF00710">
    <property type="entry name" value="Asparaginase"/>
    <property type="match status" value="1"/>
</dbReference>
<dbReference type="PANTHER" id="PTHR11707">
    <property type="entry name" value="L-ASPARAGINASE"/>
    <property type="match status" value="1"/>
</dbReference>
<feature type="binding site" evidence="2">
    <location>
        <position position="145"/>
    </location>
    <ligand>
        <name>substrate</name>
    </ligand>
</feature>
<dbReference type="InterPro" id="IPR040919">
    <property type="entry name" value="Asparaginase_C"/>
</dbReference>
<dbReference type="InterPro" id="IPR041725">
    <property type="entry name" value="L-asparaginase_I"/>
</dbReference>
<dbReference type="EC" id="3.5.1.1" evidence="1"/>
<dbReference type="SMART" id="SM00870">
    <property type="entry name" value="Asparaginase"/>
    <property type="match status" value="1"/>
</dbReference>
<dbReference type="AlphaFoldDB" id="A0A8M1KS95"/>
<evidence type="ECO:0000256" key="4">
    <source>
        <dbReference type="PROSITE-ProRule" id="PRU10100"/>
    </source>
</evidence>
<feature type="domain" description="Asparaginase/glutaminase C-terminal" evidence="6">
    <location>
        <begin position="301"/>
        <end position="411"/>
    </location>
</feature>
<dbReference type="InterPro" id="IPR027474">
    <property type="entry name" value="L-asparaginase_N"/>
</dbReference>
<sequence>MNQKRSSELVRAVQLSLESKYTSQLIKSVSGDTAQMSSACAHQSQIVMEPITTRKVFVIYTGGTIAMLENDEGNLAPVSKEVLTDWLFRHLLLYEKRPNETEEQARERLTVEDGWLLLHQKAVDNYNKDFKVLYQIESLDPPIDSSNMTPSQWFEIGDKILAAKDDYDGFVILHGTDTMAYTSSALSFILWDLKKPVILTGSQTPLFYPRSNAEDNFIGALLMASCYSKNQFLQQVMIYDDTKLYQGNRVCKYDCDSFSVYDSPNAEPLARLETRIKVRECKPISEPKELRVRASISGFPDVRLLKVFPGIKAEYVTSILNGAHGLILETFGSGNAPDDPHLIAALKDADERGVVILNCTQVYKGTVLPIYDVSSELREAVVSGYDITPEAALAKMVWTLRTFPDQKTRKAVLEASICGETSAPPAKLIFV</sequence>
<keyword evidence="7" id="KW-1185">Reference proteome</keyword>
<name>A0A8M1KS95_CLUHA</name>
<evidence type="ECO:0000259" key="5">
    <source>
        <dbReference type="Pfam" id="PF00710"/>
    </source>
</evidence>
<protein>
    <recommendedName>
        <fullName evidence="1">asparaginase</fullName>
        <ecNumber evidence="1">3.5.1.1</ecNumber>
    </recommendedName>
</protein>
<dbReference type="PROSITE" id="PS51732">
    <property type="entry name" value="ASN_GLN_ASE_3"/>
    <property type="match status" value="1"/>
</dbReference>
<dbReference type="InterPro" id="IPR006034">
    <property type="entry name" value="Asparaginase/glutaminase-like"/>
</dbReference>
<dbReference type="InterPro" id="IPR027475">
    <property type="entry name" value="Asparaginase/glutaminase_AS2"/>
</dbReference>
<dbReference type="SFLD" id="SFLDS00057">
    <property type="entry name" value="Glutaminase/Asparaginase"/>
    <property type="match status" value="1"/>
</dbReference>
<gene>
    <name evidence="8" type="primary">LOC116225155</name>
</gene>
<evidence type="ECO:0000256" key="2">
    <source>
        <dbReference type="PIRSR" id="PIRSR001220-2"/>
    </source>
</evidence>
<dbReference type="PANTHER" id="PTHR11707:SF28">
    <property type="entry name" value="60 KDA LYSOPHOSPHOLIPASE"/>
    <property type="match status" value="1"/>
</dbReference>
<evidence type="ECO:0000259" key="6">
    <source>
        <dbReference type="Pfam" id="PF17763"/>
    </source>
</evidence>
<dbReference type="InterPro" id="IPR020827">
    <property type="entry name" value="Asparaginase/glutaminase_AS1"/>
</dbReference>
<feature type="domain" description="L-asparaginase N-terminal" evidence="5">
    <location>
        <begin position="55"/>
        <end position="279"/>
    </location>
</feature>
<dbReference type="Proteomes" id="UP000515152">
    <property type="component" value="Chromosome 20"/>
</dbReference>
<evidence type="ECO:0000256" key="3">
    <source>
        <dbReference type="PROSITE-ProRule" id="PRU10099"/>
    </source>
</evidence>
<dbReference type="Gene3D" id="3.40.50.1170">
    <property type="entry name" value="L-asparaginase, N-terminal domain"/>
    <property type="match status" value="1"/>
</dbReference>
<dbReference type="Pfam" id="PF17763">
    <property type="entry name" value="Asparaginase_C"/>
    <property type="match status" value="1"/>
</dbReference>
<dbReference type="GO" id="GO:0006528">
    <property type="term" value="P:asparagine metabolic process"/>
    <property type="evidence" value="ECO:0007669"/>
    <property type="project" value="UniProtKB-ARBA"/>
</dbReference>
<dbReference type="GeneID" id="116225155"/>
<evidence type="ECO:0000256" key="1">
    <source>
        <dbReference type="ARBA" id="ARBA00012920"/>
    </source>
</evidence>
<feature type="active site" evidence="4">
    <location>
        <position position="176"/>
    </location>
</feature>
<reference evidence="8" key="1">
    <citation type="submission" date="2025-08" db="UniProtKB">
        <authorList>
            <consortium name="RefSeq"/>
        </authorList>
    </citation>
    <scope>IDENTIFICATION</scope>
</reference>
<feature type="active site" evidence="3">
    <location>
        <position position="64"/>
    </location>
</feature>
<dbReference type="InterPro" id="IPR027473">
    <property type="entry name" value="L-asparaginase_C"/>
</dbReference>
<feature type="binding site" evidence="2">
    <location>
        <begin position="176"/>
        <end position="177"/>
    </location>
    <ligand>
        <name>substrate</name>
    </ligand>
</feature>
<dbReference type="CDD" id="cd08963">
    <property type="entry name" value="L-asparaginase_I"/>
    <property type="match status" value="1"/>
</dbReference>
<dbReference type="RefSeq" id="XP_042566757.1">
    <property type="nucleotide sequence ID" value="XM_042710823.1"/>
</dbReference>
<dbReference type="Gene3D" id="3.40.50.40">
    <property type="match status" value="1"/>
</dbReference>
<organism evidence="7 8">
    <name type="scientific">Clupea harengus</name>
    <name type="common">Atlantic herring</name>
    <dbReference type="NCBI Taxonomy" id="7950"/>
    <lineage>
        <taxon>Eukaryota</taxon>
        <taxon>Metazoa</taxon>
        <taxon>Chordata</taxon>
        <taxon>Craniata</taxon>
        <taxon>Vertebrata</taxon>
        <taxon>Euteleostomi</taxon>
        <taxon>Actinopterygii</taxon>
        <taxon>Neopterygii</taxon>
        <taxon>Teleostei</taxon>
        <taxon>Clupei</taxon>
        <taxon>Clupeiformes</taxon>
        <taxon>Clupeoidei</taxon>
        <taxon>Clupeidae</taxon>
        <taxon>Clupea</taxon>
    </lineage>
</organism>
<proteinExistence type="predicted"/>